<dbReference type="SUPFAM" id="SSF46785">
    <property type="entry name" value="Winged helix' DNA-binding domain"/>
    <property type="match status" value="1"/>
</dbReference>
<dbReference type="AlphaFoldDB" id="A0A1M5FIF6"/>
<evidence type="ECO:0000313" key="3">
    <source>
        <dbReference type="Proteomes" id="UP000184368"/>
    </source>
</evidence>
<feature type="domain" description="Winged helix DNA-binding" evidence="1">
    <location>
        <begin position="18"/>
        <end position="95"/>
    </location>
</feature>
<dbReference type="InterPro" id="IPR027395">
    <property type="entry name" value="WH_DNA-bd_dom"/>
</dbReference>
<dbReference type="PANTHER" id="PTHR37318">
    <property type="entry name" value="BSL7504 PROTEIN"/>
    <property type="match status" value="1"/>
</dbReference>
<accession>A0A1M5FIF6</accession>
<dbReference type="OrthoDB" id="9800369at2"/>
<dbReference type="STRING" id="1302690.BUE76_19155"/>
<sequence length="101" mass="11158">MNAKNPIAGLNKLFDNRIRLGVMSILRVNEEVSFNDLKGLLEVTDGNLATHLVSLEENGLIKVHKGFVGRKTNTTYTITPLGAQTFNDHIAALELLLKNSR</sequence>
<dbReference type="Gene3D" id="1.10.10.10">
    <property type="entry name" value="Winged helix-like DNA-binding domain superfamily/Winged helix DNA-binding domain"/>
    <property type="match status" value="1"/>
</dbReference>
<reference evidence="2 3" key="1">
    <citation type="submission" date="2016-11" db="EMBL/GenBank/DDBJ databases">
        <authorList>
            <person name="Jaros S."/>
            <person name="Januszkiewicz K."/>
            <person name="Wedrychowicz H."/>
        </authorList>
    </citation>
    <scope>NUCLEOTIDE SEQUENCE [LARGE SCALE GENOMIC DNA]</scope>
    <source>
        <strain evidence="2 3">DSM 26897</strain>
    </source>
</reference>
<dbReference type="Proteomes" id="UP000184368">
    <property type="component" value="Unassembled WGS sequence"/>
</dbReference>
<proteinExistence type="predicted"/>
<dbReference type="InterPro" id="IPR036390">
    <property type="entry name" value="WH_DNA-bd_sf"/>
</dbReference>
<evidence type="ECO:0000259" key="1">
    <source>
        <dbReference type="Pfam" id="PF13601"/>
    </source>
</evidence>
<dbReference type="PANTHER" id="PTHR37318:SF1">
    <property type="entry name" value="BSL7504 PROTEIN"/>
    <property type="match status" value="1"/>
</dbReference>
<dbReference type="GO" id="GO:0003677">
    <property type="term" value="F:DNA binding"/>
    <property type="evidence" value="ECO:0007669"/>
    <property type="project" value="UniProtKB-KW"/>
</dbReference>
<dbReference type="InterPro" id="IPR036388">
    <property type="entry name" value="WH-like_DNA-bd_sf"/>
</dbReference>
<keyword evidence="3" id="KW-1185">Reference proteome</keyword>
<dbReference type="RefSeq" id="WP_073045501.1">
    <property type="nucleotide sequence ID" value="NZ_FQUO01000014.1"/>
</dbReference>
<dbReference type="Pfam" id="PF13601">
    <property type="entry name" value="HTH_34"/>
    <property type="match status" value="1"/>
</dbReference>
<evidence type="ECO:0000313" key="2">
    <source>
        <dbReference type="EMBL" id="SHF90932.1"/>
    </source>
</evidence>
<gene>
    <name evidence="2" type="ORF">SAMN05444008_11410</name>
</gene>
<protein>
    <submittedName>
        <fullName evidence="2">Winged helix DNA-binding domain-containing protein</fullName>
    </submittedName>
</protein>
<name>A0A1M5FIF6_9BACT</name>
<organism evidence="2 3">
    <name type="scientific">Cnuella takakiae</name>
    <dbReference type="NCBI Taxonomy" id="1302690"/>
    <lineage>
        <taxon>Bacteria</taxon>
        <taxon>Pseudomonadati</taxon>
        <taxon>Bacteroidota</taxon>
        <taxon>Chitinophagia</taxon>
        <taxon>Chitinophagales</taxon>
        <taxon>Chitinophagaceae</taxon>
        <taxon>Cnuella</taxon>
    </lineage>
</organism>
<keyword evidence="2" id="KW-0238">DNA-binding</keyword>
<dbReference type="EMBL" id="FQUO01000014">
    <property type="protein sequence ID" value="SHF90932.1"/>
    <property type="molecule type" value="Genomic_DNA"/>
</dbReference>